<dbReference type="Pfam" id="PF00583">
    <property type="entry name" value="Acetyltransf_1"/>
    <property type="match status" value="1"/>
</dbReference>
<accession>A0ABY7R0E9</accession>
<evidence type="ECO:0000259" key="1">
    <source>
        <dbReference type="PROSITE" id="PS51186"/>
    </source>
</evidence>
<gene>
    <name evidence="2" type="ORF">O6R08_04660</name>
</gene>
<proteinExistence type="predicted"/>
<dbReference type="CDD" id="cd04301">
    <property type="entry name" value="NAT_SF"/>
    <property type="match status" value="1"/>
</dbReference>
<name>A0ABY7R0E9_9ACTN</name>
<reference evidence="2 3" key="1">
    <citation type="submission" date="2023-01" db="EMBL/GenBank/DDBJ databases">
        <authorList>
            <person name="Lee S.H."/>
            <person name="Jung H.S."/>
            <person name="Yun J.U."/>
        </authorList>
    </citation>
    <scope>NUCLEOTIDE SEQUENCE [LARGE SCALE GENOMIC DNA]</scope>
    <source>
        <strain evidence="2 3">CBA3108</strain>
    </source>
</reference>
<feature type="domain" description="N-acetyltransferase" evidence="1">
    <location>
        <begin position="24"/>
        <end position="186"/>
    </location>
</feature>
<protein>
    <submittedName>
        <fullName evidence="2">GNAT family N-acetyltransferase</fullName>
    </submittedName>
</protein>
<organism evidence="2 3">
    <name type="scientific">Cutibacterium equinum</name>
    <dbReference type="NCBI Taxonomy" id="3016342"/>
    <lineage>
        <taxon>Bacteria</taxon>
        <taxon>Bacillati</taxon>
        <taxon>Actinomycetota</taxon>
        <taxon>Actinomycetes</taxon>
        <taxon>Propionibacteriales</taxon>
        <taxon>Propionibacteriaceae</taxon>
        <taxon>Cutibacterium</taxon>
    </lineage>
</organism>
<dbReference type="Gene3D" id="3.40.630.30">
    <property type="match status" value="1"/>
</dbReference>
<keyword evidence="3" id="KW-1185">Reference proteome</keyword>
<dbReference type="PROSITE" id="PS51186">
    <property type="entry name" value="GNAT"/>
    <property type="match status" value="1"/>
</dbReference>
<dbReference type="Proteomes" id="UP001212097">
    <property type="component" value="Chromosome"/>
</dbReference>
<evidence type="ECO:0000313" key="2">
    <source>
        <dbReference type="EMBL" id="WCC80770.1"/>
    </source>
</evidence>
<dbReference type="InterPro" id="IPR000182">
    <property type="entry name" value="GNAT_dom"/>
</dbReference>
<evidence type="ECO:0000313" key="3">
    <source>
        <dbReference type="Proteomes" id="UP001212097"/>
    </source>
</evidence>
<sequence length="205" mass="22192">MDTSVNVDTSSRAGHDQGSAAGRFVVKDAHREDLPEAAAVQAVCFREIGQGVIPDDILTEVTGPGIVHTTIEQWEQFMDDGAVFKILVDRLDMKIVGVAMARMSTSPDAPTPWEVATLHVLPEARHCGASDDLLNACIEHRCAYVWVFADNARAIKFYQRHGFHVDDTDGAVDDSLGGVELQRLIRVAELDAVTSAGVVESGPRP</sequence>
<dbReference type="InterPro" id="IPR016181">
    <property type="entry name" value="Acyl_CoA_acyltransferase"/>
</dbReference>
<dbReference type="RefSeq" id="WP_271418949.1">
    <property type="nucleotide sequence ID" value="NZ_CP115668.1"/>
</dbReference>
<dbReference type="SUPFAM" id="SSF55729">
    <property type="entry name" value="Acyl-CoA N-acyltransferases (Nat)"/>
    <property type="match status" value="1"/>
</dbReference>
<reference evidence="2 3" key="2">
    <citation type="submission" date="2023-06" db="EMBL/GenBank/DDBJ databases">
        <title>The Gram-positive Non-spore-bearing Anaerobic Bacilli of Human Feces.</title>
        <authorList>
            <person name="Eggerth A.H."/>
        </authorList>
    </citation>
    <scope>NUCLEOTIDE SEQUENCE [LARGE SCALE GENOMIC DNA]</scope>
    <source>
        <strain evidence="2 3">CBA3108</strain>
    </source>
</reference>
<dbReference type="EMBL" id="CP115668">
    <property type="protein sequence ID" value="WCC80770.1"/>
    <property type="molecule type" value="Genomic_DNA"/>
</dbReference>